<evidence type="ECO:0000313" key="4">
    <source>
        <dbReference type="RefSeq" id="XP_027186919.1"/>
    </source>
</evidence>
<feature type="compositionally biased region" description="Low complexity" evidence="2">
    <location>
        <begin position="239"/>
        <end position="249"/>
    </location>
</feature>
<sequence>MLTKVRKKGTRPSWIGEEAWTGLQAYWEGTSFKNISNQNKTNRASTRGGAVHTSGRKAHIDVAIELSNNLQRDLLPDELFLTTHKRKNGAWVDSRAESTYGTFKKKLEEVQTQIGETSEESGKEVDGGTILKLWTESAGGRTRGRVYGTGDLSINVRQGCVSLTQHSQNPSNSMTGTSLEAERAARIRAEQIAQDAVSQAQVATKVAEEARERSKKLENDFDALKQFFGDKFDALARQSTGGSSTASHPPSHPHYDHNLDDVSLDEP</sequence>
<keyword evidence="3" id="KW-1185">Reference proteome</keyword>
<dbReference type="InterPro" id="IPR004252">
    <property type="entry name" value="Probable_transposase_24"/>
</dbReference>
<evidence type="ECO:0000313" key="3">
    <source>
        <dbReference type="Proteomes" id="UP000087171"/>
    </source>
</evidence>
<dbReference type="KEGG" id="cam:113784868"/>
<dbReference type="GeneID" id="113784868"/>
<keyword evidence="1" id="KW-0175">Coiled coil</keyword>
<reference evidence="4" key="1">
    <citation type="submission" date="2025-08" db="UniProtKB">
        <authorList>
            <consortium name="RefSeq"/>
        </authorList>
    </citation>
    <scope>IDENTIFICATION</scope>
    <source>
        <tissue evidence="4">Etiolated seedlings</tissue>
    </source>
</reference>
<dbReference type="Pfam" id="PF03004">
    <property type="entry name" value="Transposase_24"/>
    <property type="match status" value="1"/>
</dbReference>
<organism evidence="3 4">
    <name type="scientific">Cicer arietinum</name>
    <name type="common">Chickpea</name>
    <name type="synonym">Garbanzo</name>
    <dbReference type="NCBI Taxonomy" id="3827"/>
    <lineage>
        <taxon>Eukaryota</taxon>
        <taxon>Viridiplantae</taxon>
        <taxon>Streptophyta</taxon>
        <taxon>Embryophyta</taxon>
        <taxon>Tracheophyta</taxon>
        <taxon>Spermatophyta</taxon>
        <taxon>Magnoliopsida</taxon>
        <taxon>eudicotyledons</taxon>
        <taxon>Gunneridae</taxon>
        <taxon>Pentapetalae</taxon>
        <taxon>rosids</taxon>
        <taxon>fabids</taxon>
        <taxon>Fabales</taxon>
        <taxon>Fabaceae</taxon>
        <taxon>Papilionoideae</taxon>
        <taxon>50 kb inversion clade</taxon>
        <taxon>NPAAA clade</taxon>
        <taxon>Hologalegina</taxon>
        <taxon>IRL clade</taxon>
        <taxon>Cicereae</taxon>
        <taxon>Cicer</taxon>
    </lineage>
</organism>
<dbReference type="OrthoDB" id="1434892at2759"/>
<protein>
    <submittedName>
        <fullName evidence="4">Uncharacterized protein LOC113784868</fullName>
    </submittedName>
</protein>
<dbReference type="AlphaFoldDB" id="A0A3Q7WZ96"/>
<accession>A0A3Q7WZ96</accession>
<feature type="region of interest" description="Disordered" evidence="2">
    <location>
        <begin position="235"/>
        <end position="267"/>
    </location>
</feature>
<dbReference type="RefSeq" id="XP_027186919.1">
    <property type="nucleotide sequence ID" value="XM_027331118.1"/>
</dbReference>
<feature type="coiled-coil region" evidence="1">
    <location>
        <begin position="200"/>
        <end position="227"/>
    </location>
</feature>
<evidence type="ECO:0000256" key="2">
    <source>
        <dbReference type="SAM" id="MobiDB-lite"/>
    </source>
</evidence>
<dbReference type="PaxDb" id="3827-XP_004514081.1"/>
<dbReference type="Proteomes" id="UP000087171">
    <property type="component" value="Unplaced"/>
</dbReference>
<proteinExistence type="predicted"/>
<gene>
    <name evidence="4" type="primary">LOC113784868</name>
</gene>
<name>A0A3Q7WZ96_CICAR</name>
<evidence type="ECO:0000256" key="1">
    <source>
        <dbReference type="SAM" id="Coils"/>
    </source>
</evidence>